<proteinExistence type="predicted"/>
<evidence type="ECO:0000313" key="3">
    <source>
        <dbReference type="Proteomes" id="UP001629249"/>
    </source>
</evidence>
<feature type="compositionally biased region" description="Low complexity" evidence="1">
    <location>
        <begin position="128"/>
        <end position="152"/>
    </location>
</feature>
<dbReference type="Proteomes" id="UP001629249">
    <property type="component" value="Unassembled WGS sequence"/>
</dbReference>
<protein>
    <submittedName>
        <fullName evidence="2">Glycosyl hydrolase</fullName>
    </submittedName>
</protein>
<evidence type="ECO:0000256" key="1">
    <source>
        <dbReference type="SAM" id="MobiDB-lite"/>
    </source>
</evidence>
<dbReference type="Gene3D" id="3.20.20.80">
    <property type="entry name" value="Glycosidases"/>
    <property type="match status" value="1"/>
</dbReference>
<feature type="region of interest" description="Disordered" evidence="1">
    <location>
        <begin position="123"/>
        <end position="152"/>
    </location>
</feature>
<gene>
    <name evidence="2" type="ORF">PQR66_23905</name>
</gene>
<organism evidence="2 3">
    <name type="scientific">Paraburkholderia agricolaris</name>
    <dbReference type="NCBI Taxonomy" id="2152888"/>
    <lineage>
        <taxon>Bacteria</taxon>
        <taxon>Pseudomonadati</taxon>
        <taxon>Pseudomonadota</taxon>
        <taxon>Betaproteobacteria</taxon>
        <taxon>Burkholderiales</taxon>
        <taxon>Burkholderiaceae</taxon>
        <taxon>Paraburkholderia</taxon>
    </lineage>
</organism>
<dbReference type="GO" id="GO:0016787">
    <property type="term" value="F:hydrolase activity"/>
    <property type="evidence" value="ECO:0007669"/>
    <property type="project" value="UniProtKB-KW"/>
</dbReference>
<accession>A0ABW8ZTE0</accession>
<keyword evidence="3" id="KW-1185">Reference proteome</keyword>
<sequence length="475" mass="50538">MKLRNLINYSIYLVVPIFAACGGGGGGSDPTGVAANAVDPTTVVNVAKHPASVSGTAIPPSTSINDASGAVWTVKSGVAYRAGQKAGFTMNITLLLWYAGKMYQQNVDNQWWVWQNSNWVASADPRPASTSGSTSGTTSTSGSTTTTTAASSTAGTTTSAAIPFFGVNQHYNYGGIYTSVPLATQAATLTDLGLTGTRQDIHSYDQIDTIANTVIPGMGSKITVMPMIDAYPWDDPSLNGQTPTEASAYAYAYSMAAYAATKFKGVPAVEFGNEYDLDSHNQPVANDGANVSDYDNNTWPIWRGALRGYYDGWRSVDTTGTTKIINTASSGFLHLGWYKGMLTGTQPDGSTGHPVVKTDIIQLHWYSDGGDPENTWGVTGTNYNVLKSLHDAYNLPIMFTEIGVNTDFSTAQAQTYINKTIPELVAAKATYNVIGFNWYELYDDPTGNYGIMTSSATQKPIYATIKAAVAASPVP</sequence>
<keyword evidence="2" id="KW-0378">Hydrolase</keyword>
<reference evidence="2 3" key="1">
    <citation type="journal article" date="2024" name="Chem. Sci.">
        <title>Discovery of megapolipeptins by genome mining of a Burkholderiales bacteria collection.</title>
        <authorList>
            <person name="Paulo B.S."/>
            <person name="Recchia M.J.J."/>
            <person name="Lee S."/>
            <person name="Fergusson C.H."/>
            <person name="Romanowski S.B."/>
            <person name="Hernandez A."/>
            <person name="Krull N."/>
            <person name="Liu D.Y."/>
            <person name="Cavanagh H."/>
            <person name="Bos A."/>
            <person name="Gray C.A."/>
            <person name="Murphy B.T."/>
            <person name="Linington R.G."/>
            <person name="Eustaquio A.S."/>
        </authorList>
    </citation>
    <scope>NUCLEOTIDE SEQUENCE [LARGE SCALE GENOMIC DNA]</scope>
    <source>
        <strain evidence="2 3">RL16-012-BIC-B</strain>
    </source>
</reference>
<name>A0ABW8ZTE0_9BURK</name>
<dbReference type="EMBL" id="JAQQFN010000019">
    <property type="protein sequence ID" value="MFL9886105.1"/>
    <property type="molecule type" value="Genomic_DNA"/>
</dbReference>
<dbReference type="InterPro" id="IPR017853">
    <property type="entry name" value="GH"/>
</dbReference>
<dbReference type="SUPFAM" id="SSF51445">
    <property type="entry name" value="(Trans)glycosidases"/>
    <property type="match status" value="1"/>
</dbReference>
<evidence type="ECO:0000313" key="2">
    <source>
        <dbReference type="EMBL" id="MFL9886105.1"/>
    </source>
</evidence>
<comment type="caution">
    <text evidence="2">The sequence shown here is derived from an EMBL/GenBank/DDBJ whole genome shotgun (WGS) entry which is preliminary data.</text>
</comment>
<dbReference type="PROSITE" id="PS51257">
    <property type="entry name" value="PROKAR_LIPOPROTEIN"/>
    <property type="match status" value="1"/>
</dbReference>